<dbReference type="InterPro" id="IPR015424">
    <property type="entry name" value="PyrdxlP-dep_Trfase"/>
</dbReference>
<evidence type="ECO:0000313" key="7">
    <source>
        <dbReference type="Proteomes" id="UP000000374"/>
    </source>
</evidence>
<keyword evidence="7" id="KW-1185">Reference proteome</keyword>
<feature type="modified residue" description="N6-(pyridoxal phosphate)lysine" evidence="4">
    <location>
        <position position="187"/>
    </location>
</feature>
<dbReference type="InterPro" id="IPR015421">
    <property type="entry name" value="PyrdxlP-dep_Trfase_major"/>
</dbReference>
<feature type="active site" description="Proton acceptor" evidence="3">
    <location>
        <position position="187"/>
    </location>
</feature>
<evidence type="ECO:0000256" key="5">
    <source>
        <dbReference type="RuleBase" id="RU004508"/>
    </source>
</evidence>
<dbReference type="Proteomes" id="UP000000374">
    <property type="component" value="Chromosome"/>
</dbReference>
<dbReference type="InterPro" id="IPR015422">
    <property type="entry name" value="PyrdxlP-dep_Trfase_small"/>
</dbReference>
<dbReference type="SUPFAM" id="SSF53383">
    <property type="entry name" value="PLP-dependent transferases"/>
    <property type="match status" value="1"/>
</dbReference>
<dbReference type="eggNOG" id="COG0399">
    <property type="taxonomic scope" value="Bacteria"/>
</dbReference>
<accession>A1WFR9</accession>
<name>A1WFR9_VEREI</name>
<organism evidence="6 7">
    <name type="scientific">Verminephrobacter eiseniae (strain EF01-2)</name>
    <dbReference type="NCBI Taxonomy" id="391735"/>
    <lineage>
        <taxon>Bacteria</taxon>
        <taxon>Pseudomonadati</taxon>
        <taxon>Pseudomonadota</taxon>
        <taxon>Betaproteobacteria</taxon>
        <taxon>Burkholderiales</taxon>
        <taxon>Comamonadaceae</taxon>
        <taxon>Verminephrobacter</taxon>
    </lineage>
</organism>
<evidence type="ECO:0000256" key="4">
    <source>
        <dbReference type="PIRSR" id="PIRSR000390-2"/>
    </source>
</evidence>
<reference evidence="7" key="1">
    <citation type="submission" date="2006-12" db="EMBL/GenBank/DDBJ databases">
        <title>Complete sequence of chromosome 1 of Verminephrobacter eiseniae EF01-2.</title>
        <authorList>
            <person name="Copeland A."/>
            <person name="Lucas S."/>
            <person name="Lapidus A."/>
            <person name="Barry K."/>
            <person name="Detter J.C."/>
            <person name="Glavina del Rio T."/>
            <person name="Dalin E."/>
            <person name="Tice H."/>
            <person name="Pitluck S."/>
            <person name="Chertkov O."/>
            <person name="Brettin T."/>
            <person name="Bruce D."/>
            <person name="Han C."/>
            <person name="Tapia R."/>
            <person name="Gilna P."/>
            <person name="Schmutz J."/>
            <person name="Larimer F."/>
            <person name="Land M."/>
            <person name="Hauser L."/>
            <person name="Kyrpides N."/>
            <person name="Kim E."/>
            <person name="Stahl D."/>
            <person name="Richardson P."/>
        </authorList>
    </citation>
    <scope>NUCLEOTIDE SEQUENCE [LARGE SCALE GENOMIC DNA]</scope>
    <source>
        <strain evidence="7">EF01-2</strain>
    </source>
</reference>
<keyword evidence="6" id="KW-0032">Aminotransferase</keyword>
<evidence type="ECO:0000313" key="6">
    <source>
        <dbReference type="EMBL" id="ABM56476.1"/>
    </source>
</evidence>
<evidence type="ECO:0000256" key="2">
    <source>
        <dbReference type="ARBA" id="ARBA00037999"/>
    </source>
</evidence>
<comment type="similarity">
    <text evidence="2 5">Belongs to the DegT/DnrJ/EryC1 family.</text>
</comment>
<proteinExistence type="inferred from homology"/>
<dbReference type="InterPro" id="IPR000653">
    <property type="entry name" value="DegT/StrS_aminotransferase"/>
</dbReference>
<dbReference type="PIRSF" id="PIRSF000390">
    <property type="entry name" value="PLP_StrS"/>
    <property type="match status" value="1"/>
</dbReference>
<dbReference type="AlphaFoldDB" id="A1WFR9"/>
<dbReference type="Pfam" id="PF01041">
    <property type="entry name" value="DegT_DnrJ_EryC1"/>
    <property type="match status" value="1"/>
</dbReference>
<protein>
    <submittedName>
        <fullName evidence="6">DegT/DnrJ/EryC1/StrS aminotransferase</fullName>
    </submittedName>
</protein>
<gene>
    <name evidence="6" type="ordered locus">Veis_0694</name>
</gene>
<dbReference type="GeneID" id="76459390"/>
<dbReference type="HOGENOM" id="CLU_033332_6_0_4"/>
<evidence type="ECO:0000256" key="1">
    <source>
        <dbReference type="ARBA" id="ARBA00022898"/>
    </source>
</evidence>
<dbReference type="KEGG" id="vei:Veis_0694"/>
<dbReference type="EMBL" id="CP000542">
    <property type="protein sequence ID" value="ABM56476.1"/>
    <property type="molecule type" value="Genomic_DNA"/>
</dbReference>
<dbReference type="GO" id="GO:0008483">
    <property type="term" value="F:transaminase activity"/>
    <property type="evidence" value="ECO:0007669"/>
    <property type="project" value="UniProtKB-KW"/>
</dbReference>
<dbReference type="OrthoDB" id="9804264at2"/>
<dbReference type="GO" id="GO:0000271">
    <property type="term" value="P:polysaccharide biosynthetic process"/>
    <property type="evidence" value="ECO:0007669"/>
    <property type="project" value="TreeGrafter"/>
</dbReference>
<dbReference type="Gene3D" id="3.40.640.10">
    <property type="entry name" value="Type I PLP-dependent aspartate aminotransferase-like (Major domain)"/>
    <property type="match status" value="1"/>
</dbReference>
<evidence type="ECO:0000256" key="3">
    <source>
        <dbReference type="PIRSR" id="PIRSR000390-1"/>
    </source>
</evidence>
<dbReference type="PANTHER" id="PTHR30244:SF36">
    <property type="entry name" value="3-OXO-GLUCOSE-6-PHOSPHATE:GLUTAMATE AMINOTRANSFERASE"/>
    <property type="match status" value="1"/>
</dbReference>
<dbReference type="Gene3D" id="3.90.1150.10">
    <property type="entry name" value="Aspartate Aminotransferase, domain 1"/>
    <property type="match status" value="1"/>
</dbReference>
<dbReference type="PANTHER" id="PTHR30244">
    <property type="entry name" value="TRANSAMINASE"/>
    <property type="match status" value="1"/>
</dbReference>
<keyword evidence="1 4" id="KW-0663">Pyridoxal phosphate</keyword>
<dbReference type="GO" id="GO:0030170">
    <property type="term" value="F:pyridoxal phosphate binding"/>
    <property type="evidence" value="ECO:0007669"/>
    <property type="project" value="TreeGrafter"/>
</dbReference>
<dbReference type="CDD" id="cd00616">
    <property type="entry name" value="AHBA_syn"/>
    <property type="match status" value="1"/>
</dbReference>
<sequence length="368" mass="38544">MKPIPLFCAASANAGLDLRGAIDAVLDSHHFILGSKVRAFEQAYASYQRTDHCVSVANGSDALELALRALGIGAPARVVTVANAGFYASTAVHAVGARPLYVDVTEDTLTLCPDALAQALALAPKPAAVIATHLYGQMANMPAIAALCANAGVALIEDCAQAHGAELQGKKAGAWGDLACLSFYPTKNLGALGDGGAVLTANAALADRLRQLRQYGWSDKYHVDIPGGRNSRLDELQAAVLLAKLPQLDAHNAWRRRVAARYSAALAGLPLRCPAPPGPDFVAHLYVLRTAQRDALAQHLQAQAVGFGLHYPVADHLQRAYPGAACCGPLTVTQQACAQVLSLPCYPGLSDADVDRVSAAVRSFFARA</sequence>
<keyword evidence="6" id="KW-0808">Transferase</keyword>
<dbReference type="STRING" id="391735.Veis_0694"/>
<dbReference type="RefSeq" id="WP_011808490.1">
    <property type="nucleotide sequence ID" value="NC_008786.1"/>
</dbReference>